<dbReference type="GO" id="GO:0007189">
    <property type="term" value="P:adenylate cyclase-activating G protein-coupled receptor signaling pathway"/>
    <property type="evidence" value="ECO:0007669"/>
    <property type="project" value="TreeGrafter"/>
</dbReference>
<accession>A0A8C0BH75</accession>
<dbReference type="Ensembl" id="ENSBJAT00000017619.1">
    <property type="protein sequence ID" value="ENSBJAP00000017155.1"/>
    <property type="gene ID" value="ENSBJAG00000011294.1"/>
</dbReference>
<evidence type="ECO:0000256" key="6">
    <source>
        <dbReference type="ARBA" id="ARBA00022729"/>
    </source>
</evidence>
<evidence type="ECO:0000256" key="3">
    <source>
        <dbReference type="ARBA" id="ARBA00021828"/>
    </source>
</evidence>
<dbReference type="PROSITE" id="PS00650">
    <property type="entry name" value="G_PROTEIN_RECEP_F2_2"/>
    <property type="match status" value="1"/>
</dbReference>
<keyword evidence="8" id="KW-0297">G-protein coupled receptor</keyword>
<dbReference type="GO" id="GO:0043005">
    <property type="term" value="C:neuron projection"/>
    <property type="evidence" value="ECO:0007669"/>
    <property type="project" value="TreeGrafter"/>
</dbReference>
<dbReference type="InterPro" id="IPR003052">
    <property type="entry name" value="GPCR_2_CRF1_rcpt"/>
</dbReference>
<proteinExistence type="inferred from homology"/>
<evidence type="ECO:0000256" key="2">
    <source>
        <dbReference type="ARBA" id="ARBA00005314"/>
    </source>
</evidence>
<organism evidence="17 18">
    <name type="scientific">Buteo japonicus</name>
    <dbReference type="NCBI Taxonomy" id="224669"/>
    <lineage>
        <taxon>Eukaryota</taxon>
        <taxon>Metazoa</taxon>
        <taxon>Chordata</taxon>
        <taxon>Craniata</taxon>
        <taxon>Vertebrata</taxon>
        <taxon>Euteleostomi</taxon>
        <taxon>Archelosauria</taxon>
        <taxon>Archosauria</taxon>
        <taxon>Dinosauria</taxon>
        <taxon>Saurischia</taxon>
        <taxon>Theropoda</taxon>
        <taxon>Coelurosauria</taxon>
        <taxon>Aves</taxon>
        <taxon>Neognathae</taxon>
        <taxon>Neoaves</taxon>
        <taxon>Telluraves</taxon>
        <taxon>Accipitrimorphae</taxon>
        <taxon>Accipitriformes</taxon>
        <taxon>Accipitridae</taxon>
        <taxon>Accipitrinae</taxon>
        <taxon>Buteo</taxon>
    </lineage>
</organism>
<dbReference type="InterPro" id="IPR036445">
    <property type="entry name" value="GPCR_2_extracell_dom_sf"/>
</dbReference>
<dbReference type="InterPro" id="IPR050332">
    <property type="entry name" value="GPCR_2"/>
</dbReference>
<evidence type="ECO:0000313" key="18">
    <source>
        <dbReference type="Proteomes" id="UP000694555"/>
    </source>
</evidence>
<dbReference type="Pfam" id="PF02793">
    <property type="entry name" value="HRM"/>
    <property type="match status" value="1"/>
</dbReference>
<keyword evidence="5 14" id="KW-0812">Transmembrane</keyword>
<dbReference type="GO" id="GO:0008528">
    <property type="term" value="F:G protein-coupled peptide receptor activity"/>
    <property type="evidence" value="ECO:0007669"/>
    <property type="project" value="TreeGrafter"/>
</dbReference>
<dbReference type="InterPro" id="IPR000832">
    <property type="entry name" value="GPCR_2_secretin-like"/>
</dbReference>
<dbReference type="SUPFAM" id="SSF81321">
    <property type="entry name" value="Family A G protein-coupled receptor-like"/>
    <property type="match status" value="1"/>
</dbReference>
<keyword evidence="7 14" id="KW-1133">Transmembrane helix</keyword>
<dbReference type="AlphaFoldDB" id="A0A8C0BH75"/>
<dbReference type="GO" id="GO:0005886">
    <property type="term" value="C:plasma membrane"/>
    <property type="evidence" value="ECO:0007669"/>
    <property type="project" value="UniProtKB-SubCell"/>
</dbReference>
<dbReference type="Gene3D" id="4.10.1240.10">
    <property type="entry name" value="GPCR, family 2, extracellular hormone receptor domain"/>
    <property type="match status" value="1"/>
</dbReference>
<keyword evidence="9 14" id="KW-0472">Membrane</keyword>
<evidence type="ECO:0000256" key="12">
    <source>
        <dbReference type="ARBA" id="ARBA00023180"/>
    </source>
</evidence>
<dbReference type="FunFam" id="4.10.1240.10:FF:000007">
    <property type="entry name" value="Corticotropin-releasing factor receptor 1"/>
    <property type="match status" value="1"/>
</dbReference>
<dbReference type="GO" id="GO:0051424">
    <property type="term" value="F:corticotropin-releasing hormone binding"/>
    <property type="evidence" value="ECO:0007669"/>
    <property type="project" value="TreeGrafter"/>
</dbReference>
<evidence type="ECO:0000256" key="7">
    <source>
        <dbReference type="ARBA" id="ARBA00022989"/>
    </source>
</evidence>
<feature type="transmembrane region" description="Helical" evidence="14">
    <location>
        <begin position="143"/>
        <end position="165"/>
    </location>
</feature>
<evidence type="ECO:0000256" key="8">
    <source>
        <dbReference type="ARBA" id="ARBA00023040"/>
    </source>
</evidence>
<dbReference type="InterPro" id="IPR017981">
    <property type="entry name" value="GPCR_2-like_7TM"/>
</dbReference>
<feature type="transmembrane region" description="Helical" evidence="14">
    <location>
        <begin position="223"/>
        <end position="240"/>
    </location>
</feature>
<keyword evidence="13" id="KW-0807">Transducer</keyword>
<evidence type="ECO:0000256" key="11">
    <source>
        <dbReference type="ARBA" id="ARBA00023170"/>
    </source>
</evidence>
<evidence type="ECO:0000256" key="14">
    <source>
        <dbReference type="SAM" id="Phobius"/>
    </source>
</evidence>
<dbReference type="Pfam" id="PF00002">
    <property type="entry name" value="7tm_2"/>
    <property type="match status" value="2"/>
</dbReference>
<feature type="transmembrane region" description="Helical" evidence="14">
    <location>
        <begin position="106"/>
        <end position="131"/>
    </location>
</feature>
<evidence type="ECO:0000256" key="5">
    <source>
        <dbReference type="ARBA" id="ARBA00022692"/>
    </source>
</evidence>
<keyword evidence="10" id="KW-1015">Disulfide bond</keyword>
<reference evidence="17" key="1">
    <citation type="submission" date="2025-08" db="UniProtKB">
        <authorList>
            <consortium name="Ensembl"/>
        </authorList>
    </citation>
    <scope>IDENTIFICATION</scope>
</reference>
<evidence type="ECO:0000256" key="9">
    <source>
        <dbReference type="ARBA" id="ARBA00023136"/>
    </source>
</evidence>
<dbReference type="GO" id="GO:0043404">
    <property type="term" value="F:corticotropin-releasing hormone receptor activity"/>
    <property type="evidence" value="ECO:0007669"/>
    <property type="project" value="TreeGrafter"/>
</dbReference>
<feature type="domain" description="G-protein coupled receptors family 2 profile 2" evidence="16">
    <location>
        <begin position="109"/>
        <end position="345"/>
    </location>
</feature>
<dbReference type="InterPro" id="IPR001879">
    <property type="entry name" value="GPCR_2_extracellular_dom"/>
</dbReference>
<evidence type="ECO:0000256" key="1">
    <source>
        <dbReference type="ARBA" id="ARBA00004651"/>
    </source>
</evidence>
<dbReference type="InterPro" id="IPR017983">
    <property type="entry name" value="GPCR_2_secretin-like_CS"/>
</dbReference>
<feature type="transmembrane region" description="Helical" evidence="14">
    <location>
        <begin position="322"/>
        <end position="344"/>
    </location>
</feature>
<protein>
    <recommendedName>
        <fullName evidence="3">Corticotropin-releasing factor receptor 1</fullName>
    </recommendedName>
</protein>
<dbReference type="GO" id="GO:0007166">
    <property type="term" value="P:cell surface receptor signaling pathway"/>
    <property type="evidence" value="ECO:0007669"/>
    <property type="project" value="InterPro"/>
</dbReference>
<dbReference type="InterPro" id="IPR003051">
    <property type="entry name" value="GPCR_2_CRF_rcpt"/>
</dbReference>
<dbReference type="PROSITE" id="PS50227">
    <property type="entry name" value="G_PROTEIN_RECEP_F2_3"/>
    <property type="match status" value="1"/>
</dbReference>
<sequence length="393" mass="45036">MQAFLLWDSPVAASIQEQYCESLPPVTNHTGPQCNASVDLIGTCWPRSAVGQLVARPCPEYFYGVRYNTTNNGYRECLANGSWAARVNYSQCQEILSEEKKSKLHYHIAVIINYLGHCVSLGALLVAFVLFMRLRSIRCLRNIIHWNLIAAFILRNPNGAAWWLLCSSPSVYPSQPPRQVWCRLVTAAYNYFHVTNFFWMFGEGCYLHTAIVLTYSTDKLRKWMFICIGWCIPFPIIVAWEMGGNVGGADTNQVPSSFQINFIFLFNIVRILMTKLRASTTSETIQYRKAVKATLVLLPLLGITYMLFFVNPGEDEISRIVFIYFNSFLESFQGFFVSVFYCFLNSEVRSAVRKRWHRWQDKHSIRARVARAMSIPTSPTRVSFHSIKQSTAV</sequence>
<comment type="similarity">
    <text evidence="2">Belongs to the G-protein coupled receptor 2 family.</text>
</comment>
<dbReference type="GO" id="GO:0015056">
    <property type="term" value="F:corticotrophin-releasing factor receptor activity"/>
    <property type="evidence" value="ECO:0007669"/>
    <property type="project" value="TreeGrafter"/>
</dbReference>
<dbReference type="PROSITE" id="PS50261">
    <property type="entry name" value="G_PROTEIN_RECEP_F2_4"/>
    <property type="match status" value="1"/>
</dbReference>
<name>A0A8C0BH75_9AVES</name>
<dbReference type="PRINTS" id="PR00249">
    <property type="entry name" value="GPCRSECRETIN"/>
</dbReference>
<evidence type="ECO:0000259" key="15">
    <source>
        <dbReference type="PROSITE" id="PS50227"/>
    </source>
</evidence>
<dbReference type="PANTHER" id="PTHR45620:SF2">
    <property type="entry name" value="CORTICOTROPIN-RELEASING FACTOR RECEPTOR 1"/>
    <property type="match status" value="1"/>
</dbReference>
<keyword evidence="11" id="KW-0675">Receptor</keyword>
<keyword evidence="18" id="KW-1185">Reference proteome</keyword>
<feature type="domain" description="G-protein coupled receptors family 2 profile 1" evidence="15">
    <location>
        <begin position="19"/>
        <end position="96"/>
    </location>
</feature>
<evidence type="ECO:0000256" key="10">
    <source>
        <dbReference type="ARBA" id="ARBA00023157"/>
    </source>
</evidence>
<dbReference type="SUPFAM" id="SSF111418">
    <property type="entry name" value="Hormone receptor domain"/>
    <property type="match status" value="1"/>
</dbReference>
<dbReference type="PANTHER" id="PTHR45620">
    <property type="entry name" value="PDF RECEPTOR-LIKE PROTEIN-RELATED"/>
    <property type="match status" value="1"/>
</dbReference>
<evidence type="ECO:0000256" key="13">
    <source>
        <dbReference type="ARBA" id="ARBA00023224"/>
    </source>
</evidence>
<feature type="transmembrane region" description="Helical" evidence="14">
    <location>
        <begin position="290"/>
        <end position="310"/>
    </location>
</feature>
<evidence type="ECO:0000256" key="4">
    <source>
        <dbReference type="ARBA" id="ARBA00022475"/>
    </source>
</evidence>
<dbReference type="PRINTS" id="PR01280">
    <property type="entry name" value="CRFRECEPTOR1"/>
</dbReference>
<dbReference type="PRINTS" id="PR01279">
    <property type="entry name" value="CRFRECEPTOR"/>
</dbReference>
<reference evidence="17" key="2">
    <citation type="submission" date="2025-09" db="UniProtKB">
        <authorList>
            <consortium name="Ensembl"/>
        </authorList>
    </citation>
    <scope>IDENTIFICATION</scope>
</reference>
<dbReference type="Gene3D" id="1.20.1070.10">
    <property type="entry name" value="Rhodopsin 7-helix transmembrane proteins"/>
    <property type="match status" value="2"/>
</dbReference>
<dbReference type="Proteomes" id="UP000694555">
    <property type="component" value="Unplaced"/>
</dbReference>
<feature type="transmembrane region" description="Helical" evidence="14">
    <location>
        <begin position="260"/>
        <end position="278"/>
    </location>
</feature>
<evidence type="ECO:0000313" key="17">
    <source>
        <dbReference type="Ensembl" id="ENSBJAP00000017155.1"/>
    </source>
</evidence>
<dbReference type="SMART" id="SM00008">
    <property type="entry name" value="HormR"/>
    <property type="match status" value="1"/>
</dbReference>
<keyword evidence="4" id="KW-1003">Cell membrane</keyword>
<keyword evidence="6" id="KW-0732">Signal</keyword>
<keyword evidence="12" id="KW-0325">Glycoprotein</keyword>
<evidence type="ECO:0000259" key="16">
    <source>
        <dbReference type="PROSITE" id="PS50261"/>
    </source>
</evidence>
<dbReference type="PROSITE" id="PS00649">
    <property type="entry name" value="G_PROTEIN_RECEP_F2_1"/>
    <property type="match status" value="1"/>
</dbReference>
<comment type="subcellular location">
    <subcellularLocation>
        <location evidence="1">Cell membrane</location>
        <topology evidence="1">Multi-pass membrane protein</topology>
    </subcellularLocation>
</comment>